<evidence type="ECO:0000259" key="2">
    <source>
        <dbReference type="Pfam" id="PF13709"/>
    </source>
</evidence>
<dbReference type="InParanoid" id="B4D6J3"/>
<accession>B4D6J3</accession>
<evidence type="ECO:0000256" key="1">
    <source>
        <dbReference type="SAM" id="Phobius"/>
    </source>
</evidence>
<dbReference type="InterPro" id="IPR025297">
    <property type="entry name" value="DUF4159"/>
</dbReference>
<evidence type="ECO:0000313" key="4">
    <source>
        <dbReference type="Proteomes" id="UP000005824"/>
    </source>
</evidence>
<keyword evidence="1" id="KW-0472">Membrane</keyword>
<proteinExistence type="predicted"/>
<evidence type="ECO:0000313" key="3">
    <source>
        <dbReference type="EMBL" id="EDY17794.1"/>
    </source>
</evidence>
<protein>
    <recommendedName>
        <fullName evidence="2">DUF4159 domain-containing protein</fullName>
    </recommendedName>
</protein>
<dbReference type="STRING" id="497964.CfE428DRAFT_4533"/>
<reference evidence="3 4" key="1">
    <citation type="journal article" date="2011" name="J. Bacteriol.">
        <title>Genome sequence of Chthoniobacter flavus Ellin428, an aerobic heterotrophic soil bacterium.</title>
        <authorList>
            <person name="Kant R."/>
            <person name="van Passel M.W."/>
            <person name="Palva A."/>
            <person name="Lucas S."/>
            <person name="Lapidus A."/>
            <person name="Glavina Del Rio T."/>
            <person name="Dalin E."/>
            <person name="Tice H."/>
            <person name="Bruce D."/>
            <person name="Goodwin L."/>
            <person name="Pitluck S."/>
            <person name="Larimer F.W."/>
            <person name="Land M.L."/>
            <person name="Hauser L."/>
            <person name="Sangwan P."/>
            <person name="de Vos W.M."/>
            <person name="Janssen P.H."/>
            <person name="Smidt H."/>
        </authorList>
    </citation>
    <scope>NUCLEOTIDE SEQUENCE [LARGE SCALE GENOMIC DNA]</scope>
    <source>
        <strain evidence="3 4">Ellin428</strain>
    </source>
</reference>
<dbReference type="Pfam" id="PF13709">
    <property type="entry name" value="DUF4159"/>
    <property type="match status" value="1"/>
</dbReference>
<keyword evidence="1" id="KW-0812">Transmembrane</keyword>
<dbReference type="Proteomes" id="UP000005824">
    <property type="component" value="Unassembled WGS sequence"/>
</dbReference>
<feature type="transmembrane region" description="Helical" evidence="1">
    <location>
        <begin position="12"/>
        <end position="33"/>
    </location>
</feature>
<dbReference type="AlphaFoldDB" id="B4D6J3"/>
<sequence length="249" mass="27154">MKQFALKLLRTVAFTVGISSLISISAFGVGAGVSDEQKQKEMEAAVVKSADAPKADLTKLQCGNLVYAGDKSSICFADKFLSDVATQTNLDVGKTFVPVRLGADNVFDFPFCVWSGEDDFTLTKKERENLRKYLLNGGFILSSPGCSDPRWDTALRRELKLIFPESKLVKLPMSHPVFSIVNQIPRLTDKHGGSAFIEGMEVNGRLVMVYSKDGLNDVSNARGCCCCGGNMIAEAVLVNVNVFTYALLY</sequence>
<keyword evidence="1" id="KW-1133">Transmembrane helix</keyword>
<comment type="caution">
    <text evidence="3">The sequence shown here is derived from an EMBL/GenBank/DDBJ whole genome shotgun (WGS) entry which is preliminary data.</text>
</comment>
<dbReference type="EMBL" id="ABVL01000016">
    <property type="protein sequence ID" value="EDY17794.1"/>
    <property type="molecule type" value="Genomic_DNA"/>
</dbReference>
<keyword evidence="4" id="KW-1185">Reference proteome</keyword>
<dbReference type="eggNOG" id="COG1657">
    <property type="taxonomic scope" value="Bacteria"/>
</dbReference>
<name>B4D6J3_9BACT</name>
<gene>
    <name evidence="3" type="ORF">CfE428DRAFT_4533</name>
</gene>
<organism evidence="3 4">
    <name type="scientific">Chthoniobacter flavus Ellin428</name>
    <dbReference type="NCBI Taxonomy" id="497964"/>
    <lineage>
        <taxon>Bacteria</taxon>
        <taxon>Pseudomonadati</taxon>
        <taxon>Verrucomicrobiota</taxon>
        <taxon>Spartobacteria</taxon>
        <taxon>Chthoniobacterales</taxon>
        <taxon>Chthoniobacteraceae</taxon>
        <taxon>Chthoniobacter</taxon>
    </lineage>
</organism>
<dbReference type="Gene3D" id="3.40.50.12140">
    <property type="entry name" value="Domain of unknown function DUF4159"/>
    <property type="match status" value="1"/>
</dbReference>
<dbReference type="RefSeq" id="WP_006981854.1">
    <property type="nucleotide sequence ID" value="NZ_ABVL01000016.1"/>
</dbReference>
<feature type="domain" description="DUF4159" evidence="2">
    <location>
        <begin position="80"/>
        <end position="247"/>
    </location>
</feature>